<dbReference type="HOGENOM" id="CLU_042838_1_1_1"/>
<dbReference type="InterPro" id="IPR029033">
    <property type="entry name" value="His_PPase_superfam"/>
</dbReference>
<accession>S8BN33</accession>
<evidence type="ECO:0000313" key="3">
    <source>
        <dbReference type="Proteomes" id="UP000015100"/>
    </source>
</evidence>
<dbReference type="AlphaFoldDB" id="S8BN33"/>
<dbReference type="Proteomes" id="UP000015100">
    <property type="component" value="Unassembled WGS sequence"/>
</dbReference>
<dbReference type="InterPro" id="IPR013078">
    <property type="entry name" value="His_Pase_superF_clade-1"/>
</dbReference>
<dbReference type="STRING" id="1284197.S8BN33"/>
<organism evidence="2 3">
    <name type="scientific">Dactylellina haptotyla (strain CBS 200.50)</name>
    <name type="common">Nematode-trapping fungus</name>
    <name type="synonym">Monacrosporium haptotylum</name>
    <dbReference type="NCBI Taxonomy" id="1284197"/>
    <lineage>
        <taxon>Eukaryota</taxon>
        <taxon>Fungi</taxon>
        <taxon>Dikarya</taxon>
        <taxon>Ascomycota</taxon>
        <taxon>Pezizomycotina</taxon>
        <taxon>Orbiliomycetes</taxon>
        <taxon>Orbiliales</taxon>
        <taxon>Orbiliaceae</taxon>
        <taxon>Dactylellina</taxon>
    </lineage>
</organism>
<keyword evidence="3" id="KW-1185">Reference proteome</keyword>
<name>S8BN33_DACHA</name>
<gene>
    <name evidence="2" type="ORF">H072_9782</name>
</gene>
<dbReference type="eggNOG" id="KOG3734">
    <property type="taxonomic scope" value="Eukaryota"/>
</dbReference>
<protein>
    <recommendedName>
        <fullName evidence="4">Phosphoglycerate mutase-like protein</fullName>
    </recommendedName>
</protein>
<evidence type="ECO:0008006" key="4">
    <source>
        <dbReference type="Google" id="ProtNLM"/>
    </source>
</evidence>
<sequence length="338" mass="38041">MVLKSICMIRHASRAKLGDVRIQEQFSNLDETKALRHSETPASRPVKHQPDDGLTVIGKQQAEELARYLTQAHPDIKAVYVSKNYRCLETIKPFMEQCERTEKQVKLRFEPGLVEWKRIDRVTPRPPSSSQLKKYHPKIDIDHEPLCVPLGHENVDEYYDRCAYFLARLIETMDTDPNGPESVLLCTSASNVVWCTRVLLGIKPGDPQEKDFMVPAIGFYKFIRKGILPVKIKPDQKNGLGYIKLDWETGTALGGSWSCTHKADCSFLSSGPIMVWGAFATDIPAHLSPSEARKLPPSQLPNFFDIQETDAQKKTITVDNKVGSGGEFTITTTELLVD</sequence>
<dbReference type="PANTHER" id="PTHR16469:SF51">
    <property type="entry name" value="TRANSCRIPTION FACTOR TAU 55 KDA SUBUNIT"/>
    <property type="match status" value="1"/>
</dbReference>
<dbReference type="InterPro" id="IPR051710">
    <property type="entry name" value="Phosphatase_SH3-domain"/>
</dbReference>
<dbReference type="EMBL" id="AQGS01000844">
    <property type="protein sequence ID" value="EPS36652.1"/>
    <property type="molecule type" value="Genomic_DNA"/>
</dbReference>
<proteinExistence type="predicted"/>
<dbReference type="PANTHER" id="PTHR16469">
    <property type="entry name" value="UBIQUITIN-ASSOCIATED AND SH3 DOMAIN-CONTAINING BA-RELATED"/>
    <property type="match status" value="1"/>
</dbReference>
<reference evidence="2 3" key="1">
    <citation type="journal article" date="2013" name="PLoS Genet.">
        <title>Genomic mechanisms accounting for the adaptation to parasitism in nematode-trapping fungi.</title>
        <authorList>
            <person name="Meerupati T."/>
            <person name="Andersson K.M."/>
            <person name="Friman E."/>
            <person name="Kumar D."/>
            <person name="Tunlid A."/>
            <person name="Ahren D."/>
        </authorList>
    </citation>
    <scope>NUCLEOTIDE SEQUENCE [LARGE SCALE GENOMIC DNA]</scope>
    <source>
        <strain evidence="2 3">CBS 200.50</strain>
    </source>
</reference>
<dbReference type="OMA" id="PNFFDIQ"/>
<dbReference type="OrthoDB" id="414418at2759"/>
<reference evidence="3" key="2">
    <citation type="submission" date="2013-04" db="EMBL/GenBank/DDBJ databases">
        <title>Genomic mechanisms accounting for the adaptation to parasitism in nematode-trapping fungi.</title>
        <authorList>
            <person name="Ahren D.G."/>
        </authorList>
    </citation>
    <scope>NUCLEOTIDE SEQUENCE [LARGE SCALE GENOMIC DNA]</scope>
    <source>
        <strain evidence="3">CBS 200.50</strain>
    </source>
</reference>
<evidence type="ECO:0000256" key="1">
    <source>
        <dbReference type="SAM" id="MobiDB-lite"/>
    </source>
</evidence>
<dbReference type="CDD" id="cd07067">
    <property type="entry name" value="HP_PGM_like"/>
    <property type="match status" value="1"/>
</dbReference>
<feature type="region of interest" description="Disordered" evidence="1">
    <location>
        <begin position="32"/>
        <end position="51"/>
    </location>
</feature>
<dbReference type="SUPFAM" id="SSF53254">
    <property type="entry name" value="Phosphoglycerate mutase-like"/>
    <property type="match status" value="1"/>
</dbReference>
<comment type="caution">
    <text evidence="2">The sequence shown here is derived from an EMBL/GenBank/DDBJ whole genome shotgun (WGS) entry which is preliminary data.</text>
</comment>
<dbReference type="Pfam" id="PF00300">
    <property type="entry name" value="His_Phos_1"/>
    <property type="match status" value="1"/>
</dbReference>
<evidence type="ECO:0000313" key="2">
    <source>
        <dbReference type="EMBL" id="EPS36652.1"/>
    </source>
</evidence>
<dbReference type="Gene3D" id="3.40.50.1240">
    <property type="entry name" value="Phosphoglycerate mutase-like"/>
    <property type="match status" value="1"/>
</dbReference>